<dbReference type="InterPro" id="IPR005546">
    <property type="entry name" value="Autotransporte_beta"/>
</dbReference>
<dbReference type="Proteomes" id="UP000335538">
    <property type="component" value="Unassembled WGS sequence"/>
</dbReference>
<dbReference type="SUPFAM" id="SSF55486">
    <property type="entry name" value="Metalloproteases ('zincins'), catalytic domain"/>
    <property type="match status" value="1"/>
</dbReference>
<dbReference type="PROSITE" id="PS51208">
    <property type="entry name" value="AUTOTRANSPORTER"/>
    <property type="match status" value="1"/>
</dbReference>
<proteinExistence type="predicted"/>
<dbReference type="SUPFAM" id="SSF103515">
    <property type="entry name" value="Autotransporter"/>
    <property type="match status" value="1"/>
</dbReference>
<feature type="domain" description="Autotransporter" evidence="1">
    <location>
        <begin position="881"/>
        <end position="1171"/>
    </location>
</feature>
<dbReference type="SMART" id="SM00869">
    <property type="entry name" value="Autotransporter"/>
    <property type="match status" value="1"/>
</dbReference>
<evidence type="ECO:0000259" key="1">
    <source>
        <dbReference type="PROSITE" id="PS51208"/>
    </source>
</evidence>
<gene>
    <name evidence="2" type="ORF">PSP31121_04800</name>
</gene>
<dbReference type="EMBL" id="CABPSR010000019">
    <property type="protein sequence ID" value="VVE84535.1"/>
    <property type="molecule type" value="Genomic_DNA"/>
</dbReference>
<evidence type="ECO:0000313" key="3">
    <source>
        <dbReference type="Proteomes" id="UP000335538"/>
    </source>
</evidence>
<dbReference type="AlphaFoldDB" id="A0A5E5BHM9"/>
<sequence>MAPGTIASRTNWAGKKYPLEGGIVAILQLLSVQPRVRYRAAAISVSMCILGGTAQAVETYPLADRWDTPFATVRIFSTTDSAFNQNPDGTGQTSAWNLTAGQKAQVLSGLQYWADIIRVAPGYSPVVLNVGTMFADPENASAASPLVPGPDVAPLQVQAALQNWDPGALRGGAHGVITMNQGFSMLSYTPSQIPLLTAGSAIHTVLVHEMGHALGISTDAENTANEGAAVAPVFSTRISEWTAHLRDDNGRAPHPGQVIYCARCENPAASSVFDLRKDAGYFTGDHVSEVLGGAMPGVPVRILGQSGGVDTDFMSHLELKNSVMSHQKYRNYTGFMEAELAVLQDLDYDIDRRNFFGSSIYGSGLTVTNDNGYFARNADGTAYLPNTYSRVTQGLGLHVYGSFNTVFQRADLLTKGAGGAGIRVDGEGNTLAVLPGTRVYADGDYGRAVMFTYGRNHAFVQRGDVEALGAQGIAASFDFGNNELSNRVDYRGSFIHTVQEQTAALPDELNGPLVTQFDLSGRLAGSYAAIYLSENAYVGKINVMRGASLAGDIISRYAQRDASNQLRLTELTFGKAADADGRATGEADPGFRLAYDGNITGPNVSLQFAGGTTQLSGNHVVDDVGVARGATLMGNGSFTVVGGAGATAPASVSGALTTSGQLTNSGTLVPLLSSTGNSITINGNYVQTPVGTLQIDLNAAKTFTRLIVNGNAVLDGTLAIAPQRGWYASGFGLNVDHLVTATSIAGTFANVTSGLASPTLSVGVSPLGDGAYAVTVARATNAYSRYGANPHTQQVGGALDRMAGTAGAALQPLIAALDFSAADGSEVRRSLRQLSPGAYGAMFAGALLRERQITDLVAAAVGADATRGWESERNTAAGAAQASGGWRAFAMPFGAGYWRGGAGDMPGANGNTYGVVFGTERVASEAHDWTFGVHGAVSGQSTRLDGASGSGVTSALDAGVHARYGAEALGGPHAFAAVRVGVEDGRVDRSVAVNGYTGSARGTWTGASAAATAGGGWRWALAPAMGVGPIAALDYAMLHRPGVTETGRAGDGGMRLTLDGETFQSLRSRLGADIRFELPASAGNALRANLQTTWNHEFLGGAVTQGAAFAGAPSARFTTRTEVVGRDSVGVQAGLTYRLGTRMTFGAAVAGNWYRAGDADIAGSVSATWRF</sequence>
<dbReference type="Gene3D" id="2.40.128.130">
    <property type="entry name" value="Autotransporter beta-domain"/>
    <property type="match status" value="1"/>
</dbReference>
<reference evidence="2 3" key="1">
    <citation type="submission" date="2019-08" db="EMBL/GenBank/DDBJ databases">
        <authorList>
            <person name="Peeters C."/>
        </authorList>
    </citation>
    <scope>NUCLEOTIDE SEQUENCE [LARGE SCALE GENOMIC DNA]</scope>
    <source>
        <strain evidence="2 3">LMG 31121</strain>
    </source>
</reference>
<dbReference type="Pfam" id="PF03797">
    <property type="entry name" value="Autotransporter"/>
    <property type="match status" value="1"/>
</dbReference>
<protein>
    <submittedName>
        <fullName evidence="2">Outer membrane autotransporter</fullName>
    </submittedName>
</protein>
<dbReference type="InterPro" id="IPR036709">
    <property type="entry name" value="Autotransporte_beta_dom_sf"/>
</dbReference>
<accession>A0A5E5BHM9</accession>
<organism evidence="2 3">
    <name type="scientific">Pandoraea sputorum</name>
    <dbReference type="NCBI Taxonomy" id="93222"/>
    <lineage>
        <taxon>Bacteria</taxon>
        <taxon>Pseudomonadati</taxon>
        <taxon>Pseudomonadota</taxon>
        <taxon>Betaproteobacteria</taxon>
        <taxon>Burkholderiales</taxon>
        <taxon>Burkholderiaceae</taxon>
        <taxon>Pandoraea</taxon>
    </lineage>
</organism>
<name>A0A5E5BHM9_9BURK</name>
<evidence type="ECO:0000313" key="2">
    <source>
        <dbReference type="EMBL" id="VVE84535.1"/>
    </source>
</evidence>